<organism evidence="6 7">
    <name type="scientific">Litorilituus lipolyticus</name>
    <dbReference type="NCBI Taxonomy" id="2491017"/>
    <lineage>
        <taxon>Bacteria</taxon>
        <taxon>Pseudomonadati</taxon>
        <taxon>Pseudomonadota</taxon>
        <taxon>Gammaproteobacteria</taxon>
        <taxon>Alteromonadales</taxon>
        <taxon>Colwelliaceae</taxon>
        <taxon>Litorilituus</taxon>
    </lineage>
</organism>
<evidence type="ECO:0000256" key="4">
    <source>
        <dbReference type="SAM" id="Phobius"/>
    </source>
</evidence>
<comment type="catalytic activity">
    <reaction evidence="3">
        <text>2 GTP = 3',3'-c-di-GMP + 2 diphosphate</text>
        <dbReference type="Rhea" id="RHEA:24898"/>
        <dbReference type="ChEBI" id="CHEBI:33019"/>
        <dbReference type="ChEBI" id="CHEBI:37565"/>
        <dbReference type="ChEBI" id="CHEBI:58805"/>
        <dbReference type="EC" id="2.7.7.65"/>
    </reaction>
</comment>
<evidence type="ECO:0000256" key="1">
    <source>
        <dbReference type="ARBA" id="ARBA00001946"/>
    </source>
</evidence>
<gene>
    <name evidence="6" type="ORF">EPA86_15880</name>
</gene>
<dbReference type="PROSITE" id="PS50887">
    <property type="entry name" value="GGDEF"/>
    <property type="match status" value="1"/>
</dbReference>
<evidence type="ECO:0000259" key="5">
    <source>
        <dbReference type="PROSITE" id="PS50887"/>
    </source>
</evidence>
<dbReference type="Proteomes" id="UP000315303">
    <property type="component" value="Unassembled WGS sequence"/>
</dbReference>
<dbReference type="CDD" id="cd01949">
    <property type="entry name" value="GGDEF"/>
    <property type="match status" value="1"/>
</dbReference>
<feature type="transmembrane region" description="Helical" evidence="4">
    <location>
        <begin position="165"/>
        <end position="186"/>
    </location>
</feature>
<dbReference type="NCBIfam" id="TIGR00254">
    <property type="entry name" value="GGDEF"/>
    <property type="match status" value="1"/>
</dbReference>
<dbReference type="PANTHER" id="PTHR45138:SF9">
    <property type="entry name" value="DIGUANYLATE CYCLASE DGCM-RELATED"/>
    <property type="match status" value="1"/>
</dbReference>
<dbReference type="PANTHER" id="PTHR45138">
    <property type="entry name" value="REGULATORY COMPONENTS OF SENSORY TRANSDUCTION SYSTEM"/>
    <property type="match status" value="1"/>
</dbReference>
<dbReference type="SMART" id="SM00267">
    <property type="entry name" value="GGDEF"/>
    <property type="match status" value="1"/>
</dbReference>
<dbReference type="RefSeq" id="WP_140605350.1">
    <property type="nucleotide sequence ID" value="NZ_SAWY01000038.1"/>
</dbReference>
<dbReference type="InterPro" id="IPR029787">
    <property type="entry name" value="Nucleotide_cyclase"/>
</dbReference>
<dbReference type="InterPro" id="IPR043128">
    <property type="entry name" value="Rev_trsase/Diguanyl_cyclase"/>
</dbReference>
<dbReference type="EC" id="2.7.7.65" evidence="2"/>
<evidence type="ECO:0000313" key="7">
    <source>
        <dbReference type="Proteomes" id="UP000315303"/>
    </source>
</evidence>
<keyword evidence="4" id="KW-0472">Membrane</keyword>
<reference evidence="6 7" key="1">
    <citation type="submission" date="2019-01" db="EMBL/GenBank/DDBJ databases">
        <title>Litorilituus lipolytica sp. nov., isolated from intertidal sand of the Yellow Sea in China.</title>
        <authorList>
            <person name="Liu A."/>
        </authorList>
    </citation>
    <scope>NUCLEOTIDE SEQUENCE [LARGE SCALE GENOMIC DNA]</scope>
    <source>
        <strain evidence="6 7">RZ04</strain>
    </source>
</reference>
<keyword evidence="4" id="KW-1133">Transmembrane helix</keyword>
<comment type="caution">
    <text evidence="6">The sequence shown here is derived from an EMBL/GenBank/DDBJ whole genome shotgun (WGS) entry which is preliminary data.</text>
</comment>
<keyword evidence="4" id="KW-0812">Transmembrane</keyword>
<feature type="domain" description="GGDEF" evidence="5">
    <location>
        <begin position="290"/>
        <end position="423"/>
    </location>
</feature>
<dbReference type="GO" id="GO:0052621">
    <property type="term" value="F:diguanylate cyclase activity"/>
    <property type="evidence" value="ECO:0007669"/>
    <property type="project" value="UniProtKB-EC"/>
</dbReference>
<evidence type="ECO:0000313" key="6">
    <source>
        <dbReference type="EMBL" id="TPH12890.1"/>
    </source>
</evidence>
<feature type="transmembrane region" description="Helical" evidence="4">
    <location>
        <begin position="9"/>
        <end position="29"/>
    </location>
</feature>
<dbReference type="Gene3D" id="6.10.340.10">
    <property type="match status" value="1"/>
</dbReference>
<evidence type="ECO:0000256" key="3">
    <source>
        <dbReference type="ARBA" id="ARBA00034247"/>
    </source>
</evidence>
<dbReference type="AlphaFoldDB" id="A0A502KMH9"/>
<dbReference type="OrthoDB" id="766410at2"/>
<name>A0A502KMH9_9GAMM</name>
<dbReference type="Pfam" id="PF00990">
    <property type="entry name" value="GGDEF"/>
    <property type="match status" value="1"/>
</dbReference>
<dbReference type="SUPFAM" id="SSF55073">
    <property type="entry name" value="Nucleotide cyclase"/>
    <property type="match status" value="1"/>
</dbReference>
<evidence type="ECO:0000256" key="2">
    <source>
        <dbReference type="ARBA" id="ARBA00012528"/>
    </source>
</evidence>
<sequence length="427" mass="48409">MKINLSQQIIVFSVICAVIFTILLISILWSSITIDLAFKRENYAQKVDNHTNTLKQLMISDDIYAMNYNDDSWLYWQNKLSTLLKFPPKLTAPQKTIQQSLKSQNENVRHLFDQIALSRSKAVNSSVQNHFKVRLMTQLESIRSDSVQLSSIVKKDIHQVIKQQVIVIIFTFVLCFLIVIVGGIKLSKIFTLSLKEVKQAFEANHSGNFQEITLSHHTDEFESIAKAFNAMNSKLSENTVSLEAMKKIVEEKTKVLQQLSDTDPLTKVANRRALFERGNMEYSRGIRGSNQLTILLLDCDLFKSINDKYGHLFGDEVLKHVCNICDEAIRDIDFLARYGGEEFIVILPECDIDGGVDIANRIQQLLAQQPIKNNSKLVKLTLSIGVSSLSANHESFEDLIGDADKAMYIAKERGRNRVEVLSQSALH</sequence>
<protein>
    <recommendedName>
        <fullName evidence="2">diguanylate cyclase</fullName>
        <ecNumber evidence="2">2.7.7.65</ecNumber>
    </recommendedName>
</protein>
<comment type="cofactor">
    <cofactor evidence="1">
        <name>Mg(2+)</name>
        <dbReference type="ChEBI" id="CHEBI:18420"/>
    </cofactor>
</comment>
<dbReference type="InterPro" id="IPR050469">
    <property type="entry name" value="Diguanylate_Cyclase"/>
</dbReference>
<accession>A0A502KMH9</accession>
<proteinExistence type="predicted"/>
<dbReference type="FunFam" id="3.30.70.270:FF:000001">
    <property type="entry name" value="Diguanylate cyclase domain protein"/>
    <property type="match status" value="1"/>
</dbReference>
<keyword evidence="7" id="KW-1185">Reference proteome</keyword>
<dbReference type="EMBL" id="SAWY01000038">
    <property type="protein sequence ID" value="TPH12890.1"/>
    <property type="molecule type" value="Genomic_DNA"/>
</dbReference>
<dbReference type="InterPro" id="IPR000160">
    <property type="entry name" value="GGDEF_dom"/>
</dbReference>
<dbReference type="Gene3D" id="3.30.70.270">
    <property type="match status" value="1"/>
</dbReference>